<dbReference type="PROSITE" id="PS51257">
    <property type="entry name" value="PROKAR_LIPOPROTEIN"/>
    <property type="match status" value="1"/>
</dbReference>
<dbReference type="Pfam" id="PF01497">
    <property type="entry name" value="Peripla_BP_2"/>
    <property type="match status" value="1"/>
</dbReference>
<evidence type="ECO:0000313" key="7">
    <source>
        <dbReference type="EMBL" id="MCT2042000.1"/>
    </source>
</evidence>
<protein>
    <submittedName>
        <fullName evidence="7">ABC transporter substrate-binding protein</fullName>
    </submittedName>
</protein>
<comment type="subcellular location">
    <subcellularLocation>
        <location evidence="1">Cell envelope</location>
    </subcellularLocation>
</comment>
<dbReference type="PANTHER" id="PTHR30532">
    <property type="entry name" value="IRON III DICITRATE-BINDING PERIPLASMIC PROTEIN"/>
    <property type="match status" value="1"/>
</dbReference>
<evidence type="ECO:0000259" key="6">
    <source>
        <dbReference type="PROSITE" id="PS50983"/>
    </source>
</evidence>
<feature type="signal peptide" evidence="5">
    <location>
        <begin position="1"/>
        <end position="25"/>
    </location>
</feature>
<accession>A0ABT2HV45</accession>
<dbReference type="InterPro" id="IPR033870">
    <property type="entry name" value="FatB"/>
</dbReference>
<sequence>MRRRLSALTALAAAVSLALTGCAGAPEQPANSAQSLGNPASADLTLMDFSGKETTLEAVPQRVVVLEYAALDTLHTLGLDQAVVGVPKKTLPEHLNGFAAESTTDTGTLKELDFEAIAAADPDLILIGSRSADFADQLGEIAPTVNVTADTKRFLDSTIERAEDLAGLFGMQEDAKPYVEKIRASIEDVKSKSNQESAMFLLVSGGKVSAFAPGHTSRYSFIFDELGFTPAGEVKESESGHGQEVSFEFIAEAKPQHLFVLDRDSAIGQSGQAAEAVLDNELVNSTDAAKTGNITYVDGRNWYVVTGGLTTMQTMLEEISGGLK</sequence>
<dbReference type="EMBL" id="JALXSQ010000003">
    <property type="protein sequence ID" value="MCT2042000.1"/>
    <property type="molecule type" value="Genomic_DNA"/>
</dbReference>
<evidence type="ECO:0000256" key="3">
    <source>
        <dbReference type="ARBA" id="ARBA00022448"/>
    </source>
</evidence>
<keyword evidence="3" id="KW-0813">Transport</keyword>
<dbReference type="PROSITE" id="PS50983">
    <property type="entry name" value="FE_B12_PBP"/>
    <property type="match status" value="1"/>
</dbReference>
<evidence type="ECO:0000313" key="8">
    <source>
        <dbReference type="Proteomes" id="UP001525379"/>
    </source>
</evidence>
<evidence type="ECO:0000256" key="2">
    <source>
        <dbReference type="ARBA" id="ARBA00008814"/>
    </source>
</evidence>
<dbReference type="RefSeq" id="WP_206394813.1">
    <property type="nucleotide sequence ID" value="NZ_JAFDPW010000001.1"/>
</dbReference>
<dbReference type="PANTHER" id="PTHR30532:SF28">
    <property type="entry name" value="PETROBACTIN-BINDING PROTEIN YCLQ"/>
    <property type="match status" value="1"/>
</dbReference>
<dbReference type="Gene3D" id="3.40.50.1980">
    <property type="entry name" value="Nitrogenase molybdenum iron protein domain"/>
    <property type="match status" value="2"/>
</dbReference>
<comment type="similarity">
    <text evidence="2">Belongs to the bacterial solute-binding protein 8 family.</text>
</comment>
<keyword evidence="8" id="KW-1185">Reference proteome</keyword>
<dbReference type="Proteomes" id="UP001525379">
    <property type="component" value="Unassembled WGS sequence"/>
</dbReference>
<gene>
    <name evidence="7" type="ORF">M3D15_01390</name>
</gene>
<name>A0ABT2HV45_9MICO</name>
<comment type="caution">
    <text evidence="7">The sequence shown here is derived from an EMBL/GenBank/DDBJ whole genome shotgun (WGS) entry which is preliminary data.</text>
</comment>
<evidence type="ECO:0000256" key="4">
    <source>
        <dbReference type="ARBA" id="ARBA00022729"/>
    </source>
</evidence>
<dbReference type="SUPFAM" id="SSF53807">
    <property type="entry name" value="Helical backbone' metal receptor"/>
    <property type="match status" value="1"/>
</dbReference>
<evidence type="ECO:0000256" key="5">
    <source>
        <dbReference type="SAM" id="SignalP"/>
    </source>
</evidence>
<feature type="domain" description="Fe/B12 periplasmic-binding" evidence="6">
    <location>
        <begin position="62"/>
        <end position="324"/>
    </location>
</feature>
<dbReference type="InterPro" id="IPR002491">
    <property type="entry name" value="ABC_transptr_periplasmic_BD"/>
</dbReference>
<dbReference type="InterPro" id="IPR051313">
    <property type="entry name" value="Bact_iron-sidero_bind"/>
</dbReference>
<organism evidence="7 8">
    <name type="scientific">Pseudoclavibacter albus</name>
    <dbReference type="NCBI Taxonomy" id="272241"/>
    <lineage>
        <taxon>Bacteria</taxon>
        <taxon>Bacillati</taxon>
        <taxon>Actinomycetota</taxon>
        <taxon>Actinomycetes</taxon>
        <taxon>Micrococcales</taxon>
        <taxon>Microbacteriaceae</taxon>
        <taxon>Pseudoclavibacter</taxon>
    </lineage>
</organism>
<proteinExistence type="inferred from homology"/>
<dbReference type="CDD" id="cd01140">
    <property type="entry name" value="FatB"/>
    <property type="match status" value="1"/>
</dbReference>
<keyword evidence="4 5" id="KW-0732">Signal</keyword>
<evidence type="ECO:0000256" key="1">
    <source>
        <dbReference type="ARBA" id="ARBA00004196"/>
    </source>
</evidence>
<feature type="chain" id="PRO_5046153609" evidence="5">
    <location>
        <begin position="26"/>
        <end position="324"/>
    </location>
</feature>
<reference evidence="7 8" key="1">
    <citation type="submission" date="2022-04" db="EMBL/GenBank/DDBJ databases">
        <title>Human microbiome associated bacterial genomes.</title>
        <authorList>
            <person name="Sandstrom S."/>
            <person name="Salamzade R."/>
            <person name="Kalan L.R."/>
        </authorList>
    </citation>
    <scope>NUCLEOTIDE SEQUENCE [LARGE SCALE GENOMIC DNA]</scope>
    <source>
        <strain evidence="8">p3-SID1799</strain>
    </source>
</reference>